<reference evidence="1 2" key="1">
    <citation type="submission" date="2024-01" db="EMBL/GenBank/DDBJ databases">
        <title>The complete chloroplast genome sequence of Lithospermum erythrorhizon: insights into the phylogenetic relationship among Boraginaceae species and the maternal lineages of purple gromwells.</title>
        <authorList>
            <person name="Okada T."/>
            <person name="Watanabe K."/>
        </authorList>
    </citation>
    <scope>NUCLEOTIDE SEQUENCE [LARGE SCALE GENOMIC DNA]</scope>
</reference>
<evidence type="ECO:0000313" key="2">
    <source>
        <dbReference type="Proteomes" id="UP001454036"/>
    </source>
</evidence>
<sequence length="146" mass="15504">MDANKVFDILPQPGNSDVGKVFDELPQSGNIGKSFMGLASASSNQQVDLSIEAESSGVVIVPHDKMIDQVTLDSEANQGVLKIDLEGLQGHIVEHCGEVQDFSFAVMQQPNQVVNGGGSTTDTCINIPELHMPTKLVAVNNSVTPM</sequence>
<proteinExistence type="predicted"/>
<gene>
    <name evidence="1" type="ORF">LIER_24899</name>
</gene>
<dbReference type="Proteomes" id="UP001454036">
    <property type="component" value="Unassembled WGS sequence"/>
</dbReference>
<accession>A0AAV3R2Y3</accession>
<keyword evidence="2" id="KW-1185">Reference proteome</keyword>
<evidence type="ECO:0000313" key="1">
    <source>
        <dbReference type="EMBL" id="GAA0170695.1"/>
    </source>
</evidence>
<dbReference type="EMBL" id="BAABME010007356">
    <property type="protein sequence ID" value="GAA0170695.1"/>
    <property type="molecule type" value="Genomic_DNA"/>
</dbReference>
<comment type="caution">
    <text evidence="1">The sequence shown here is derived from an EMBL/GenBank/DDBJ whole genome shotgun (WGS) entry which is preliminary data.</text>
</comment>
<protein>
    <submittedName>
        <fullName evidence="1">Uncharacterized protein</fullName>
    </submittedName>
</protein>
<name>A0AAV3R2Y3_LITER</name>
<dbReference type="AlphaFoldDB" id="A0AAV3R2Y3"/>
<organism evidence="1 2">
    <name type="scientific">Lithospermum erythrorhizon</name>
    <name type="common">Purple gromwell</name>
    <name type="synonym">Lithospermum officinale var. erythrorhizon</name>
    <dbReference type="NCBI Taxonomy" id="34254"/>
    <lineage>
        <taxon>Eukaryota</taxon>
        <taxon>Viridiplantae</taxon>
        <taxon>Streptophyta</taxon>
        <taxon>Embryophyta</taxon>
        <taxon>Tracheophyta</taxon>
        <taxon>Spermatophyta</taxon>
        <taxon>Magnoliopsida</taxon>
        <taxon>eudicotyledons</taxon>
        <taxon>Gunneridae</taxon>
        <taxon>Pentapetalae</taxon>
        <taxon>asterids</taxon>
        <taxon>lamiids</taxon>
        <taxon>Boraginales</taxon>
        <taxon>Boraginaceae</taxon>
        <taxon>Boraginoideae</taxon>
        <taxon>Lithospermeae</taxon>
        <taxon>Lithospermum</taxon>
    </lineage>
</organism>